<feature type="chain" id="PRO_5001989916" description="Serine peptidase" evidence="6">
    <location>
        <begin position="24"/>
        <end position="499"/>
    </location>
</feature>
<sequence length="499" mass="55541">MRWSLAVIAVASQLLSPFANVEARLIPHRSITAGVKSSQASNVVAAEFDQLIDHSNPSLGTFKQRYWFNSDFYGDPGSPIILESPGESTVNPKWIDPTESSITGLYASKVNGATVTLEHRYFGESQPFGSNSSTTALQHHTLNNAIQDLIYFANNVEFPFAPNNSSKPQNAPWVLVGCSYSGALAAWVNVLAPGTFWAYHCGSAVVETMSDFWLYFEPVKAALPKNCTTDYKRIVDHVNVVLANGTDTEKAALKTRFNSLNSTDAQFGEFMTGWFGNWQKQQLWDGYTKPFQTCDYIENRHPGSTFAQPGADGVGLKMALDGFERAVKSSWFPDDEFFSPADGRSWDWLLCNEPFGWWQAYAKEDTTGLIPKAFTTAESISESCASMFPDENGFSYGLKLGRTEDQVNQKTGGWNHVNTKRLMWINGEFDPWRPATVSSVYRPGGPLESTKDAPVYLIPGAAHCNDFYPANGNYNAVARKIFDDMVQNVVTWVNEFYFQ</sequence>
<proteinExistence type="inferred from homology"/>
<evidence type="ECO:0000256" key="4">
    <source>
        <dbReference type="ARBA" id="ARBA00022801"/>
    </source>
</evidence>
<dbReference type="OrthoDB" id="1735038at2759"/>
<dbReference type="InterPro" id="IPR008758">
    <property type="entry name" value="Peptidase_S28"/>
</dbReference>
<evidence type="ECO:0000256" key="3">
    <source>
        <dbReference type="ARBA" id="ARBA00022729"/>
    </source>
</evidence>
<dbReference type="EMBL" id="CDHN01000005">
    <property type="protein sequence ID" value="CEJ92884.1"/>
    <property type="molecule type" value="Genomic_DNA"/>
</dbReference>
<keyword evidence="5" id="KW-0325">Glycoprotein</keyword>
<accession>A0A0A1TDQ8</accession>
<name>A0A0A1TDQ8_9HYPO</name>
<evidence type="ECO:0008006" key="9">
    <source>
        <dbReference type="Google" id="ProtNLM"/>
    </source>
</evidence>
<dbReference type="HOGENOM" id="CLU_023630_1_0_1"/>
<dbReference type="SUPFAM" id="SSF53474">
    <property type="entry name" value="alpha/beta-Hydrolases"/>
    <property type="match status" value="1"/>
</dbReference>
<dbReference type="PANTHER" id="PTHR11010:SF23">
    <property type="entry name" value="SERINE PEPTIDASE"/>
    <property type="match status" value="1"/>
</dbReference>
<feature type="signal peptide" evidence="6">
    <location>
        <begin position="1"/>
        <end position="23"/>
    </location>
</feature>
<evidence type="ECO:0000256" key="5">
    <source>
        <dbReference type="ARBA" id="ARBA00023180"/>
    </source>
</evidence>
<dbReference type="Proteomes" id="UP000039046">
    <property type="component" value="Unassembled WGS sequence"/>
</dbReference>
<dbReference type="GO" id="GO:0008239">
    <property type="term" value="F:dipeptidyl-peptidase activity"/>
    <property type="evidence" value="ECO:0007669"/>
    <property type="project" value="TreeGrafter"/>
</dbReference>
<dbReference type="PANTHER" id="PTHR11010">
    <property type="entry name" value="PROTEASE S28 PRO-X CARBOXYPEPTIDASE-RELATED"/>
    <property type="match status" value="1"/>
</dbReference>
<gene>
    <name evidence="7" type="ORF">VHEMI08511</name>
</gene>
<comment type="similarity">
    <text evidence="1">Belongs to the peptidase S28 family.</text>
</comment>
<dbReference type="GO" id="GO:0006508">
    <property type="term" value="P:proteolysis"/>
    <property type="evidence" value="ECO:0007669"/>
    <property type="project" value="UniProtKB-KW"/>
</dbReference>
<dbReference type="Pfam" id="PF05577">
    <property type="entry name" value="Peptidase_S28"/>
    <property type="match status" value="2"/>
</dbReference>
<dbReference type="Gene3D" id="3.40.50.1820">
    <property type="entry name" value="alpha/beta hydrolase"/>
    <property type="match status" value="2"/>
</dbReference>
<evidence type="ECO:0000256" key="6">
    <source>
        <dbReference type="SAM" id="SignalP"/>
    </source>
</evidence>
<keyword evidence="3 6" id="KW-0732">Signal</keyword>
<keyword evidence="4" id="KW-0378">Hydrolase</keyword>
<evidence type="ECO:0000313" key="8">
    <source>
        <dbReference type="Proteomes" id="UP000039046"/>
    </source>
</evidence>
<evidence type="ECO:0000313" key="7">
    <source>
        <dbReference type="EMBL" id="CEJ92884.1"/>
    </source>
</evidence>
<keyword evidence="8" id="KW-1185">Reference proteome</keyword>
<protein>
    <recommendedName>
        <fullName evidence="9">Serine peptidase</fullName>
    </recommendedName>
</protein>
<evidence type="ECO:0000256" key="1">
    <source>
        <dbReference type="ARBA" id="ARBA00011079"/>
    </source>
</evidence>
<evidence type="ECO:0000256" key="2">
    <source>
        <dbReference type="ARBA" id="ARBA00022670"/>
    </source>
</evidence>
<dbReference type="InterPro" id="IPR029058">
    <property type="entry name" value="AB_hydrolase_fold"/>
</dbReference>
<reference evidence="7 8" key="1">
    <citation type="journal article" date="2015" name="Genome Announc.">
        <title>Draft Genome Sequence and Gene Annotation of the Entomopathogenic Fungus Verticillium hemipterigenum.</title>
        <authorList>
            <person name="Horn F."/>
            <person name="Habel A."/>
            <person name="Scharf D.H."/>
            <person name="Dworschak J."/>
            <person name="Brakhage A.A."/>
            <person name="Guthke R."/>
            <person name="Hertweck C."/>
            <person name="Linde J."/>
        </authorList>
    </citation>
    <scope>NUCLEOTIDE SEQUENCE [LARGE SCALE GENOMIC DNA]</scope>
</reference>
<keyword evidence="2" id="KW-0645">Protease</keyword>
<dbReference type="AlphaFoldDB" id="A0A0A1TDQ8"/>
<organism evidence="7 8">
    <name type="scientific">[Torrubiella] hemipterigena</name>
    <dbReference type="NCBI Taxonomy" id="1531966"/>
    <lineage>
        <taxon>Eukaryota</taxon>
        <taxon>Fungi</taxon>
        <taxon>Dikarya</taxon>
        <taxon>Ascomycota</taxon>
        <taxon>Pezizomycotina</taxon>
        <taxon>Sordariomycetes</taxon>
        <taxon>Hypocreomycetidae</taxon>
        <taxon>Hypocreales</taxon>
        <taxon>Clavicipitaceae</taxon>
        <taxon>Clavicipitaceae incertae sedis</taxon>
        <taxon>'Torrubiella' clade</taxon>
    </lineage>
</organism>
<dbReference type="GO" id="GO:0070008">
    <property type="term" value="F:serine-type exopeptidase activity"/>
    <property type="evidence" value="ECO:0007669"/>
    <property type="project" value="InterPro"/>
</dbReference>